<protein>
    <submittedName>
        <fullName evidence="2">Uncharacterized protein</fullName>
    </submittedName>
</protein>
<dbReference type="RefSeq" id="WP_189671887.1">
    <property type="nucleotide sequence ID" value="NZ_BNAS01000013.1"/>
</dbReference>
<evidence type="ECO:0000313" key="3">
    <source>
        <dbReference type="Proteomes" id="UP000627369"/>
    </source>
</evidence>
<reference evidence="2" key="1">
    <citation type="journal article" date="2014" name="Int. J. Syst. Evol. Microbiol.">
        <title>Complete genome sequence of Corynebacterium casei LMG S-19264T (=DSM 44701T), isolated from a smear-ripened cheese.</title>
        <authorList>
            <consortium name="US DOE Joint Genome Institute (JGI-PGF)"/>
            <person name="Walter F."/>
            <person name="Albersmeier A."/>
            <person name="Kalinowski J."/>
            <person name="Ruckert C."/>
        </authorList>
    </citation>
    <scope>NUCLEOTIDE SEQUENCE</scope>
    <source>
        <strain evidence="2">CGMCC 4.7398</strain>
    </source>
</reference>
<comment type="caution">
    <text evidence="2">The sequence shown here is derived from an EMBL/GenBank/DDBJ whole genome shotgun (WGS) entry which is preliminary data.</text>
</comment>
<organism evidence="2 3">
    <name type="scientific">Promicromonospora soli</name>
    <dbReference type="NCBI Taxonomy" id="2035533"/>
    <lineage>
        <taxon>Bacteria</taxon>
        <taxon>Bacillati</taxon>
        <taxon>Actinomycetota</taxon>
        <taxon>Actinomycetes</taxon>
        <taxon>Micrococcales</taxon>
        <taxon>Promicromonosporaceae</taxon>
        <taxon>Promicromonospora</taxon>
    </lineage>
</organism>
<dbReference type="EMBL" id="BNAS01000013">
    <property type="protein sequence ID" value="GHH80423.1"/>
    <property type="molecule type" value="Genomic_DNA"/>
</dbReference>
<sequence>MSTHDNTPGVAGASVPAPSAGELASARRHAAQSIALTRSRPWRNLNALAFFRGLYVLDRAIDEMRNQAARALVWEDMGAAVACSQVCSYLEASRERLWRRGLVAAVTALRGESG</sequence>
<evidence type="ECO:0000313" key="2">
    <source>
        <dbReference type="EMBL" id="GHH80423.1"/>
    </source>
</evidence>
<feature type="region of interest" description="Disordered" evidence="1">
    <location>
        <begin position="1"/>
        <end position="24"/>
    </location>
</feature>
<accession>A0A919G9D7</accession>
<evidence type="ECO:0000256" key="1">
    <source>
        <dbReference type="SAM" id="MobiDB-lite"/>
    </source>
</evidence>
<proteinExistence type="predicted"/>
<dbReference type="AlphaFoldDB" id="A0A919G9D7"/>
<dbReference type="Proteomes" id="UP000627369">
    <property type="component" value="Unassembled WGS sequence"/>
</dbReference>
<name>A0A919G9D7_9MICO</name>
<gene>
    <name evidence="2" type="ORF">GCM10017772_48480</name>
</gene>
<keyword evidence="3" id="KW-1185">Reference proteome</keyword>
<reference evidence="2" key="2">
    <citation type="submission" date="2020-09" db="EMBL/GenBank/DDBJ databases">
        <authorList>
            <person name="Sun Q."/>
            <person name="Zhou Y."/>
        </authorList>
    </citation>
    <scope>NUCLEOTIDE SEQUENCE</scope>
    <source>
        <strain evidence="2">CGMCC 4.7398</strain>
    </source>
</reference>